<dbReference type="InterPro" id="IPR027417">
    <property type="entry name" value="P-loop_NTPase"/>
</dbReference>
<feature type="region of interest" description="Disordered" evidence="5">
    <location>
        <begin position="148"/>
        <end position="177"/>
    </location>
</feature>
<comment type="similarity">
    <text evidence="4">Belongs to the adenylate kinase family.</text>
</comment>
<dbReference type="EMBL" id="VIIS01000131">
    <property type="protein sequence ID" value="KAF0312845.1"/>
    <property type="molecule type" value="Genomic_DNA"/>
</dbReference>
<dbReference type="GO" id="GO:0004017">
    <property type="term" value="F:AMP kinase activity"/>
    <property type="evidence" value="ECO:0007669"/>
    <property type="project" value="InterPro"/>
</dbReference>
<evidence type="ECO:0000256" key="2">
    <source>
        <dbReference type="ARBA" id="ARBA00022741"/>
    </source>
</evidence>
<dbReference type="SUPFAM" id="SSF52540">
    <property type="entry name" value="P-loop containing nucleoside triphosphate hydrolases"/>
    <property type="match status" value="1"/>
</dbReference>
<organism evidence="6 7">
    <name type="scientific">Amphibalanus amphitrite</name>
    <name type="common">Striped barnacle</name>
    <name type="synonym">Balanus amphitrite</name>
    <dbReference type="NCBI Taxonomy" id="1232801"/>
    <lineage>
        <taxon>Eukaryota</taxon>
        <taxon>Metazoa</taxon>
        <taxon>Ecdysozoa</taxon>
        <taxon>Arthropoda</taxon>
        <taxon>Crustacea</taxon>
        <taxon>Multicrustacea</taxon>
        <taxon>Cirripedia</taxon>
        <taxon>Thoracica</taxon>
        <taxon>Thoracicalcarea</taxon>
        <taxon>Balanomorpha</taxon>
        <taxon>Balanoidea</taxon>
        <taxon>Balanidae</taxon>
        <taxon>Amphibalaninae</taxon>
        <taxon>Amphibalanus</taxon>
    </lineage>
</organism>
<dbReference type="CDD" id="cd01428">
    <property type="entry name" value="ADK"/>
    <property type="match status" value="1"/>
</dbReference>
<evidence type="ECO:0000256" key="1">
    <source>
        <dbReference type="ARBA" id="ARBA00022679"/>
    </source>
</evidence>
<dbReference type="HAMAP" id="MF_00235">
    <property type="entry name" value="Adenylate_kinase_Adk"/>
    <property type="match status" value="1"/>
</dbReference>
<dbReference type="Pfam" id="PF00406">
    <property type="entry name" value="ADK"/>
    <property type="match status" value="1"/>
</dbReference>
<name>A0A6A4X0V2_AMPAM</name>
<dbReference type="PRINTS" id="PR00094">
    <property type="entry name" value="ADENYLTKNASE"/>
</dbReference>
<evidence type="ECO:0000256" key="5">
    <source>
        <dbReference type="SAM" id="MobiDB-lite"/>
    </source>
</evidence>
<dbReference type="GO" id="GO:0005524">
    <property type="term" value="F:ATP binding"/>
    <property type="evidence" value="ECO:0007669"/>
    <property type="project" value="InterPro"/>
</dbReference>
<gene>
    <name evidence="6" type="primary">Ak3</name>
    <name evidence="6" type="ORF">FJT64_016479</name>
</gene>
<keyword evidence="7" id="KW-1185">Reference proteome</keyword>
<dbReference type="InterPro" id="IPR006259">
    <property type="entry name" value="Adenyl_kin_sub"/>
</dbReference>
<reference evidence="6 7" key="1">
    <citation type="submission" date="2019-07" db="EMBL/GenBank/DDBJ databases">
        <title>Draft genome assembly of a fouling barnacle, Amphibalanus amphitrite (Darwin, 1854): The first reference genome for Thecostraca.</title>
        <authorList>
            <person name="Kim W."/>
        </authorList>
    </citation>
    <scope>NUCLEOTIDE SEQUENCE [LARGE SCALE GENOMIC DNA]</scope>
    <source>
        <strain evidence="6">SNU_AA5</strain>
        <tissue evidence="6">Soma without cirri and trophi</tissue>
    </source>
</reference>
<feature type="compositionally biased region" description="Polar residues" evidence="5">
    <location>
        <begin position="161"/>
        <end position="175"/>
    </location>
</feature>
<dbReference type="AlphaFoldDB" id="A0A6A4X0V2"/>
<dbReference type="PROSITE" id="PS00113">
    <property type="entry name" value="ADENYLATE_KINASE"/>
    <property type="match status" value="1"/>
</dbReference>
<keyword evidence="2" id="KW-0547">Nucleotide-binding</keyword>
<accession>A0A6A4X0V2</accession>
<sequence length="228" mass="25517">MAGRRLFRALIMGAPGSGKGTISERIVSDFGLKHLSSGDLLRSQILQKTDVGLQAQKYIDEGALVPDETMVALISAELKKLAEHSWLLDGFPRTRHQAEALHKVQPLDTVISLNVPFQVIIDRIKDRWVHLPSGRIYNTLFNPPKNPVSGARLADNDDYSPMTSRESAWSSGPTTRRTRSGSVLEVYQASAGPVIEFYRELGVLEEFSGSETNKIWPHVRRMLQQRIQ</sequence>
<proteinExistence type="inferred from homology"/>
<dbReference type="InterPro" id="IPR033690">
    <property type="entry name" value="Adenylat_kinase_CS"/>
</dbReference>
<evidence type="ECO:0000256" key="3">
    <source>
        <dbReference type="ARBA" id="ARBA00022777"/>
    </source>
</evidence>
<dbReference type="Proteomes" id="UP000440578">
    <property type="component" value="Unassembled WGS sequence"/>
</dbReference>
<keyword evidence="3 4" id="KW-0418">Kinase</keyword>
<dbReference type="Gene3D" id="3.40.50.300">
    <property type="entry name" value="P-loop containing nucleotide triphosphate hydrolases"/>
    <property type="match status" value="1"/>
</dbReference>
<evidence type="ECO:0000313" key="7">
    <source>
        <dbReference type="Proteomes" id="UP000440578"/>
    </source>
</evidence>
<dbReference type="PANTHER" id="PTHR23359">
    <property type="entry name" value="NUCLEOTIDE KINASE"/>
    <property type="match status" value="1"/>
</dbReference>
<dbReference type="OrthoDB" id="439792at2759"/>
<dbReference type="InterPro" id="IPR000850">
    <property type="entry name" value="Adenylat/UMP-CMP_kin"/>
</dbReference>
<protein>
    <submittedName>
        <fullName evidence="6">GTP:AMP phosphotransferase AK3, mitochondrial</fullName>
    </submittedName>
</protein>
<evidence type="ECO:0000313" key="6">
    <source>
        <dbReference type="EMBL" id="KAF0312845.1"/>
    </source>
</evidence>
<keyword evidence="1 4" id="KW-0808">Transferase</keyword>
<evidence type="ECO:0000256" key="4">
    <source>
        <dbReference type="RuleBase" id="RU003330"/>
    </source>
</evidence>
<comment type="caution">
    <text evidence="6">The sequence shown here is derived from an EMBL/GenBank/DDBJ whole genome shotgun (WGS) entry which is preliminary data.</text>
</comment>
<dbReference type="NCBIfam" id="TIGR01351">
    <property type="entry name" value="adk"/>
    <property type="match status" value="1"/>
</dbReference>